<dbReference type="EMBL" id="RQGT01000073">
    <property type="protein sequence ID" value="TGM14464.1"/>
    <property type="molecule type" value="Genomic_DNA"/>
</dbReference>
<accession>A0ABY2N260</accession>
<gene>
    <name evidence="9" type="ORF">EHQ90_11355</name>
</gene>
<keyword evidence="2 8" id="KW-0645">Protease</keyword>
<organism evidence="9 10">
    <name type="scientific">Leptospira stimsonii</name>
    <dbReference type="NCBI Taxonomy" id="2202203"/>
    <lineage>
        <taxon>Bacteria</taxon>
        <taxon>Pseudomonadati</taxon>
        <taxon>Spirochaetota</taxon>
        <taxon>Spirochaetia</taxon>
        <taxon>Leptospirales</taxon>
        <taxon>Leptospiraceae</taxon>
        <taxon>Leptospira</taxon>
    </lineage>
</organism>
<dbReference type="Gene3D" id="3.90.1680.10">
    <property type="entry name" value="SOS response associated peptidase-like"/>
    <property type="match status" value="1"/>
</dbReference>
<dbReference type="EC" id="3.4.-.-" evidence="8"/>
<keyword evidence="5" id="KW-0190">Covalent protein-DNA linkage</keyword>
<dbReference type="PANTHER" id="PTHR13604">
    <property type="entry name" value="DC12-RELATED"/>
    <property type="match status" value="1"/>
</dbReference>
<keyword evidence="7" id="KW-0456">Lyase</keyword>
<comment type="similarity">
    <text evidence="1 8">Belongs to the SOS response-associated peptidase family.</text>
</comment>
<dbReference type="Pfam" id="PF02586">
    <property type="entry name" value="SRAP"/>
    <property type="match status" value="1"/>
</dbReference>
<keyword evidence="4 8" id="KW-0378">Hydrolase</keyword>
<evidence type="ECO:0000256" key="2">
    <source>
        <dbReference type="ARBA" id="ARBA00022670"/>
    </source>
</evidence>
<evidence type="ECO:0000256" key="3">
    <source>
        <dbReference type="ARBA" id="ARBA00022763"/>
    </source>
</evidence>
<proteinExistence type="inferred from homology"/>
<dbReference type="RefSeq" id="WP_135685326.1">
    <property type="nucleotide sequence ID" value="NZ_RQEQ01000072.1"/>
</dbReference>
<evidence type="ECO:0000256" key="5">
    <source>
        <dbReference type="ARBA" id="ARBA00023124"/>
    </source>
</evidence>
<keyword evidence="10" id="KW-1185">Reference proteome</keyword>
<evidence type="ECO:0000313" key="9">
    <source>
        <dbReference type="EMBL" id="TGM14464.1"/>
    </source>
</evidence>
<dbReference type="InterPro" id="IPR036590">
    <property type="entry name" value="SRAP-like"/>
</dbReference>
<sequence>MCFHNSMSADAMSLKKRFSAELVEPENFQPIFHENAFQHRPRPVITGDNPKLIQNFVWGLIPSWTKTEVSAKEIQEYTPNAKSETVFEKPSFRGVIKSKRCLVPSTGFFEWQEYKGKKYPYFIFLKDQEIFSLAGIWDSWKNPVSGEIVNSFSILTTDANPLMARIHNSKKRMPLILPKEGEGAWIDPELKEEKDIRELFQIFPEEKMDAYTISKLITSRKYNSNVREVTTKFPYPELNEDELFFGL</sequence>
<keyword evidence="3" id="KW-0227">DNA damage</keyword>
<dbReference type="SUPFAM" id="SSF143081">
    <property type="entry name" value="BB1717-like"/>
    <property type="match status" value="1"/>
</dbReference>
<evidence type="ECO:0000256" key="6">
    <source>
        <dbReference type="ARBA" id="ARBA00023125"/>
    </source>
</evidence>
<protein>
    <recommendedName>
        <fullName evidence="8">Abasic site processing protein</fullName>
        <ecNumber evidence="8">3.4.-.-</ecNumber>
    </recommendedName>
</protein>
<evidence type="ECO:0000256" key="4">
    <source>
        <dbReference type="ARBA" id="ARBA00022801"/>
    </source>
</evidence>
<evidence type="ECO:0000256" key="1">
    <source>
        <dbReference type="ARBA" id="ARBA00008136"/>
    </source>
</evidence>
<dbReference type="PANTHER" id="PTHR13604:SF0">
    <property type="entry name" value="ABASIC SITE PROCESSING PROTEIN HMCES"/>
    <property type="match status" value="1"/>
</dbReference>
<reference evidence="10" key="1">
    <citation type="journal article" date="2019" name="PLoS Negl. Trop. Dis.">
        <title>Revisiting the worldwide diversity of Leptospira species in the environment.</title>
        <authorList>
            <person name="Vincent A.T."/>
            <person name="Schiettekatte O."/>
            <person name="Bourhy P."/>
            <person name="Veyrier F.J."/>
            <person name="Picardeau M."/>
        </authorList>
    </citation>
    <scope>NUCLEOTIDE SEQUENCE [LARGE SCALE GENOMIC DNA]</scope>
    <source>
        <strain evidence="10">201702407</strain>
    </source>
</reference>
<dbReference type="Proteomes" id="UP000297422">
    <property type="component" value="Unassembled WGS sequence"/>
</dbReference>
<name>A0ABY2N260_9LEPT</name>
<comment type="caution">
    <text evidence="9">The sequence shown here is derived from an EMBL/GenBank/DDBJ whole genome shotgun (WGS) entry which is preliminary data.</text>
</comment>
<keyword evidence="6" id="KW-0238">DNA-binding</keyword>
<evidence type="ECO:0000256" key="8">
    <source>
        <dbReference type="RuleBase" id="RU364100"/>
    </source>
</evidence>
<dbReference type="InterPro" id="IPR003738">
    <property type="entry name" value="SRAP"/>
</dbReference>
<evidence type="ECO:0000256" key="7">
    <source>
        <dbReference type="ARBA" id="ARBA00023239"/>
    </source>
</evidence>
<evidence type="ECO:0000313" key="10">
    <source>
        <dbReference type="Proteomes" id="UP000297422"/>
    </source>
</evidence>